<dbReference type="EMBL" id="BJXB01000045">
    <property type="protein sequence ID" value="GEM49822.1"/>
    <property type="molecule type" value="Genomic_DNA"/>
</dbReference>
<accession>A0A511NAG5</accession>
<dbReference type="Proteomes" id="UP000321306">
    <property type="component" value="Unassembled WGS sequence"/>
</dbReference>
<feature type="compositionally biased region" description="Polar residues" evidence="1">
    <location>
        <begin position="425"/>
        <end position="446"/>
    </location>
</feature>
<organism evidence="3 4">
    <name type="scientific">Deinococcus cellulosilyticus (strain DSM 18568 / NBRC 106333 / KACC 11606 / 5516J-15)</name>
    <dbReference type="NCBI Taxonomy" id="1223518"/>
    <lineage>
        <taxon>Bacteria</taxon>
        <taxon>Thermotogati</taxon>
        <taxon>Deinococcota</taxon>
        <taxon>Deinococci</taxon>
        <taxon>Deinococcales</taxon>
        <taxon>Deinococcaceae</taxon>
        <taxon>Deinococcus</taxon>
    </lineage>
</organism>
<dbReference type="AlphaFoldDB" id="A0A511NAG5"/>
<feature type="compositionally biased region" description="Polar residues" evidence="1">
    <location>
        <begin position="224"/>
        <end position="263"/>
    </location>
</feature>
<evidence type="ECO:0000313" key="3">
    <source>
        <dbReference type="EMBL" id="GEM49822.1"/>
    </source>
</evidence>
<sequence length="735" mass="77176">MSDQPFADTKNRLEAEFARLGLNLEIPAPDSPDFVQFFADFEKSHPEKAQELRDAIQAEFASTQVPDYTPKRSPLGKWMDLTDRLRTQAFMRLGSDGKSMVYDKNKSMVWLAAVTIIGVGGYFTLSSLPEKKAANNTTEDQQVSINPSGQEEIASSTPEGTQASDPHEAFLGETNKDPGVLDNGVQPSNSDPTSALAPADATATAEYSDVPAPPPAFHEIDTPEQFQPSSGQSTFAAGHNPSTPTATNASLSTSSQPTITPVSTRPYPITIKSSTTLPKYQGSGIQGSGNGGQALQPFASDTSAASGQTSKPIHLKTIPAENLKNLVYQTPPSQGQTKIQERPAINYQGSSAPKGTDKNALAYQAAQQQQQDKNALAYQSQKKQWQDKNALAYQGSAPKTTDKNALAYQSTASNGQGADKGGVSYQGSKTNPSYNDKNAILFQQGSKKGGEGNGTYQVNASQKQPVSTTAVFEFTPKGKTSTGGNSVNEVASRGKASTPDQNDVSGDPTHPSGPAMVAGAEAPSAVLPPFGAETPAPAALTSSGSSTAQSGGQQVDPNAPTFTPTEILDAQLVTGIATVQGRQIPVVAKTSLGMFVGHAVLDTQLSRIQMEFNRMVKDGKLYEVAALGFESGSLIQGVPATTRDVAYNLAADLLRSGLNGLNTYAQGLANGSTTTFGNGITTQSQNAVPLSTVLAGELGKVFKLPDNTQTFVRVGEIPAGTPFSLIIGILEDSEQ</sequence>
<keyword evidence="2" id="KW-0472">Membrane</keyword>
<feature type="region of interest" description="Disordered" evidence="1">
    <location>
        <begin position="330"/>
        <end position="356"/>
    </location>
</feature>
<feature type="compositionally biased region" description="Polar residues" evidence="1">
    <location>
        <begin position="134"/>
        <end position="164"/>
    </location>
</feature>
<feature type="compositionally biased region" description="Low complexity" evidence="1">
    <location>
        <begin position="534"/>
        <end position="554"/>
    </location>
</feature>
<comment type="caution">
    <text evidence="3">The sequence shown here is derived from an EMBL/GenBank/DDBJ whole genome shotgun (WGS) entry which is preliminary data.</text>
</comment>
<feature type="region of interest" description="Disordered" evidence="1">
    <location>
        <begin position="411"/>
        <end position="562"/>
    </location>
</feature>
<protein>
    <submittedName>
        <fullName evidence="3">Uncharacterized protein</fullName>
    </submittedName>
</protein>
<feature type="compositionally biased region" description="Polar residues" evidence="1">
    <location>
        <begin position="478"/>
        <end position="489"/>
    </location>
</feature>
<keyword evidence="2" id="KW-0812">Transmembrane</keyword>
<keyword evidence="2" id="KW-1133">Transmembrane helix</keyword>
<feature type="compositionally biased region" description="Low complexity" evidence="1">
    <location>
        <begin position="190"/>
        <end position="205"/>
    </location>
</feature>
<feature type="region of interest" description="Disordered" evidence="1">
    <location>
        <begin position="134"/>
        <end position="310"/>
    </location>
</feature>
<evidence type="ECO:0000313" key="4">
    <source>
        <dbReference type="Proteomes" id="UP000321306"/>
    </source>
</evidence>
<feature type="compositionally biased region" description="Basic and acidic residues" evidence="1">
    <location>
        <begin position="165"/>
        <end position="176"/>
    </location>
</feature>
<evidence type="ECO:0000256" key="2">
    <source>
        <dbReference type="SAM" id="Phobius"/>
    </source>
</evidence>
<feature type="transmembrane region" description="Helical" evidence="2">
    <location>
        <begin position="108"/>
        <end position="125"/>
    </location>
</feature>
<name>A0A511NAG5_DEIC1</name>
<keyword evidence="4" id="KW-1185">Reference proteome</keyword>
<proteinExistence type="predicted"/>
<reference evidence="3 4" key="1">
    <citation type="submission" date="2019-07" db="EMBL/GenBank/DDBJ databases">
        <title>Whole genome shotgun sequence of Deinococcus cellulosilyticus NBRC 106333.</title>
        <authorList>
            <person name="Hosoyama A."/>
            <person name="Uohara A."/>
            <person name="Ohji S."/>
            <person name="Ichikawa N."/>
        </authorList>
    </citation>
    <scope>NUCLEOTIDE SEQUENCE [LARGE SCALE GENOMIC DNA]</scope>
    <source>
        <strain evidence="3 4">NBRC 106333</strain>
    </source>
</reference>
<dbReference type="RefSeq" id="WP_146891136.1">
    <property type="nucleotide sequence ID" value="NZ_BJXB01000045.1"/>
</dbReference>
<feature type="compositionally biased region" description="Polar residues" evidence="1">
    <location>
        <begin position="299"/>
        <end position="310"/>
    </location>
</feature>
<feature type="compositionally biased region" description="Polar residues" evidence="1">
    <location>
        <begin position="454"/>
        <end position="470"/>
    </location>
</feature>
<evidence type="ECO:0000256" key="1">
    <source>
        <dbReference type="SAM" id="MobiDB-lite"/>
    </source>
</evidence>
<gene>
    <name evidence="3" type="ORF">DC3_54570</name>
</gene>